<sequence>MAARKPFNGRGLISLLVAGGFVVMAVSGVMLFLAPPGRVAHWVDWTLLGLTKDQWGDWHIVASVLFLGAGVWHLVNNWKPFLHHLRTRARGHAIPRVEGLAALVILGALSVGAVLRVPPVTLVLDLNEAARDAWAPAPEDQPPFGHAEEVSLAALAFRTHKDPDAALAALTAAGLTIADGRRTTLRRIADDNGLPPSVVYAVLEDVSAEAASSPDTGPPTVQTIEARFAGTGVGRRALADLAAEEGQPVEALLWRLSRQGIEATPEDRLKTVAEAAGRPPLAVLAVALGARSASSGE</sequence>
<keyword evidence="1" id="KW-0812">Transmembrane</keyword>
<feature type="transmembrane region" description="Helical" evidence="1">
    <location>
        <begin position="55"/>
        <end position="75"/>
    </location>
</feature>
<dbReference type="RefSeq" id="WP_184046263.1">
    <property type="nucleotide sequence ID" value="NZ_JACIGK010000022.1"/>
</dbReference>
<evidence type="ECO:0000256" key="1">
    <source>
        <dbReference type="SAM" id="Phobius"/>
    </source>
</evidence>
<comment type="caution">
    <text evidence="3">The sequence shown here is derived from an EMBL/GenBank/DDBJ whole genome shotgun (WGS) entry which is preliminary data.</text>
</comment>
<evidence type="ECO:0000259" key="2">
    <source>
        <dbReference type="Pfam" id="PF14358"/>
    </source>
</evidence>
<accession>A0A7W6REM0</accession>
<dbReference type="Proteomes" id="UP000554286">
    <property type="component" value="Unassembled WGS sequence"/>
</dbReference>
<gene>
    <name evidence="3" type="ORF">GGD89_002785</name>
</gene>
<proteinExistence type="predicted"/>
<organism evidence="3 4">
    <name type="scientific">Roseospira visakhapatnamensis</name>
    <dbReference type="NCBI Taxonomy" id="390880"/>
    <lineage>
        <taxon>Bacteria</taxon>
        <taxon>Pseudomonadati</taxon>
        <taxon>Pseudomonadota</taxon>
        <taxon>Alphaproteobacteria</taxon>
        <taxon>Rhodospirillales</taxon>
        <taxon>Rhodospirillaceae</taxon>
        <taxon>Roseospira</taxon>
    </lineage>
</organism>
<evidence type="ECO:0000313" key="4">
    <source>
        <dbReference type="Proteomes" id="UP000554286"/>
    </source>
</evidence>
<evidence type="ECO:0000313" key="3">
    <source>
        <dbReference type="EMBL" id="MBB4267144.1"/>
    </source>
</evidence>
<dbReference type="Pfam" id="PF14358">
    <property type="entry name" value="DUF4405"/>
    <property type="match status" value="1"/>
</dbReference>
<feature type="transmembrane region" description="Helical" evidence="1">
    <location>
        <begin position="96"/>
        <end position="115"/>
    </location>
</feature>
<reference evidence="3 4" key="1">
    <citation type="submission" date="2020-08" db="EMBL/GenBank/DDBJ databases">
        <title>Genome sequencing of Purple Non-Sulfur Bacteria from various extreme environments.</title>
        <authorList>
            <person name="Mayer M."/>
        </authorList>
    </citation>
    <scope>NUCLEOTIDE SEQUENCE [LARGE SCALE GENOMIC DNA]</scope>
    <source>
        <strain evidence="3 4">JA131</strain>
    </source>
</reference>
<feature type="transmembrane region" description="Helical" evidence="1">
    <location>
        <begin position="12"/>
        <end position="35"/>
    </location>
</feature>
<protein>
    <submittedName>
        <fullName evidence="3">Antitoxin component of RelBE/YafQ-DinJ toxin-antitoxin module</fullName>
    </submittedName>
</protein>
<keyword evidence="1" id="KW-1133">Transmembrane helix</keyword>
<dbReference type="AlphaFoldDB" id="A0A7W6REM0"/>
<dbReference type="InterPro" id="IPR025517">
    <property type="entry name" value="DUF4405"/>
</dbReference>
<dbReference type="EMBL" id="JACIGK010000022">
    <property type="protein sequence ID" value="MBB4267144.1"/>
    <property type="molecule type" value="Genomic_DNA"/>
</dbReference>
<keyword evidence="1" id="KW-0472">Membrane</keyword>
<keyword evidence="4" id="KW-1185">Reference proteome</keyword>
<name>A0A7W6REM0_9PROT</name>
<feature type="domain" description="Flavinylation-associated cytochrome" evidence="2">
    <location>
        <begin position="12"/>
        <end position="78"/>
    </location>
</feature>